<feature type="transmembrane region" description="Helical" evidence="1">
    <location>
        <begin position="71"/>
        <end position="99"/>
    </location>
</feature>
<evidence type="ECO:0000256" key="1">
    <source>
        <dbReference type="SAM" id="Phobius"/>
    </source>
</evidence>
<sequence>MTTKVNTSVDLSNAVDTVKLANPYFVSGSQMEFAPMAKGTSITASSFPSITSISPAVSTDTVSGAQTAVKAAAIAASVLPILAIGGCVAFSAALLTNAFRDRVVKKRLENFLNEFDEIESAIKTKNTKYSRMALEKYPEMKKVGLILQKLTDEFNELKCSISVDKNVLETGIKLCRAREIAENVKACERALAYLKLNKIAELEARSAEIGKVRSEIIENMSAIPLATMEITQLINDAHALKIERIPASEIDKIDIGRLSDIEEKNAAMEQAIGILSIRCVEIIDTQLIDNSIADKIKQVIKIEDICRVPRDHNTSEIEVNVVDRINVLLSELVFIEDCNEYADILKRFDDIKTEPDGDIRQLRYDDFVIFCEEILLKERRRIEPKNDLFEIQKQLECLETPNAMKLASELEKMIPSGGPVDMDSLKLKIISAVKEDSAQWEKDSYIRALIKAFEELGYEADENFEMVLINERKTYIHKPKMKDYHIEIMVSPDKKTVKTEVVREVEPGRLAEESSKNQETRDTEVQSEFSDDYEKVVKSLEKMGIKITEKIHEKPGEVKVQKVCGISDKKKKARRIVEDRLEKKI</sequence>
<gene>
    <name evidence="2" type="ORF">A2008_00960</name>
</gene>
<reference evidence="2 3" key="1">
    <citation type="journal article" date="2016" name="Nat. Commun.">
        <title>Thousands of microbial genomes shed light on interconnected biogeochemical processes in an aquifer system.</title>
        <authorList>
            <person name="Anantharaman K."/>
            <person name="Brown C.T."/>
            <person name="Hug L.A."/>
            <person name="Sharon I."/>
            <person name="Castelle C.J."/>
            <person name="Probst A.J."/>
            <person name="Thomas B.C."/>
            <person name="Singh A."/>
            <person name="Wilkins M.J."/>
            <person name="Karaoz U."/>
            <person name="Brodie E.L."/>
            <person name="Williams K.H."/>
            <person name="Hubbard S.S."/>
            <person name="Banfield J.F."/>
        </authorList>
    </citation>
    <scope>NUCLEOTIDE SEQUENCE [LARGE SCALE GENOMIC DNA]</scope>
</reference>
<dbReference type="EMBL" id="MGFH01000079">
    <property type="protein sequence ID" value="OGM06120.1"/>
    <property type="molecule type" value="Genomic_DNA"/>
</dbReference>
<keyword evidence="1" id="KW-0812">Transmembrane</keyword>
<dbReference type="Proteomes" id="UP000178735">
    <property type="component" value="Unassembled WGS sequence"/>
</dbReference>
<name>A0A1F7WTM2_9BACT</name>
<keyword evidence="1" id="KW-0472">Membrane</keyword>
<proteinExistence type="predicted"/>
<dbReference type="AlphaFoldDB" id="A0A1F7WTM2"/>
<comment type="caution">
    <text evidence="2">The sequence shown here is derived from an EMBL/GenBank/DDBJ whole genome shotgun (WGS) entry which is preliminary data.</text>
</comment>
<keyword evidence="1" id="KW-1133">Transmembrane helix</keyword>
<protein>
    <submittedName>
        <fullName evidence="2">Uncharacterized protein</fullName>
    </submittedName>
</protein>
<evidence type="ECO:0000313" key="3">
    <source>
        <dbReference type="Proteomes" id="UP000178735"/>
    </source>
</evidence>
<evidence type="ECO:0000313" key="2">
    <source>
        <dbReference type="EMBL" id="OGM06120.1"/>
    </source>
</evidence>
<accession>A0A1F7WTM2</accession>
<organism evidence="2 3">
    <name type="scientific">Candidatus Wallbacteria bacterium GWC2_49_35</name>
    <dbReference type="NCBI Taxonomy" id="1817813"/>
    <lineage>
        <taxon>Bacteria</taxon>
        <taxon>Candidatus Walliibacteriota</taxon>
    </lineage>
</organism>